<dbReference type="GO" id="GO:0008236">
    <property type="term" value="F:serine-type peptidase activity"/>
    <property type="evidence" value="ECO:0007669"/>
    <property type="project" value="UniProtKB-KW"/>
</dbReference>
<proteinExistence type="inferred from homology"/>
<dbReference type="InterPro" id="IPR029062">
    <property type="entry name" value="Class_I_gatase-like"/>
</dbReference>
<evidence type="ECO:0000256" key="3">
    <source>
        <dbReference type="ARBA" id="ARBA00022801"/>
    </source>
</evidence>
<name>A0A364LLX8_9GAMM</name>
<dbReference type="Pfam" id="PF03575">
    <property type="entry name" value="Peptidase_S51"/>
    <property type="match status" value="1"/>
</dbReference>
<dbReference type="GO" id="GO:0006508">
    <property type="term" value="P:proteolysis"/>
    <property type="evidence" value="ECO:0007669"/>
    <property type="project" value="UniProtKB-KW"/>
</dbReference>
<comment type="caution">
    <text evidence="5">The sequence shown here is derived from an EMBL/GenBank/DDBJ whole genome shotgun (WGS) entry which is preliminary data.</text>
</comment>
<gene>
    <name evidence="5" type="ORF">B1207_02500</name>
</gene>
<keyword evidence="3" id="KW-0378">Hydrolase</keyword>
<dbReference type="PANTHER" id="PTHR36175">
    <property type="entry name" value="CYANOPHYCINASE"/>
    <property type="match status" value="1"/>
</dbReference>
<sequence length="167" mass="18275">MLLPLGSFSCLIIISSNIWVKTRFKRDKVCIAGTSAGSMIMSQKMIASGSNAEAQADEDLELSTGLNLLPQTLVDTHFIERGGFARLAHAIDQYPHLLGISIEADTAILVDEHFATTYGSGTITFIDGHCIKDYKHSPENQCVINLNVHLLVSGCQFDLKQLQLIVK</sequence>
<reference evidence="5 6" key="1">
    <citation type="submission" date="2017-02" db="EMBL/GenBank/DDBJ databases">
        <title>Legionella quilivanii strain from human: case report and whole genome sequencing analysis.</title>
        <authorList>
            <person name="Lalancette C."/>
            <person name="Leduc J.-M."/>
            <person name="Levesque S."/>
            <person name="Fournier E."/>
            <person name="Saoud J."/>
            <person name="Faucher S.P."/>
            <person name="Bernard K."/>
            <person name="Martineau C."/>
            <person name="Longtin J."/>
        </authorList>
    </citation>
    <scope>NUCLEOTIDE SEQUENCE [LARGE SCALE GENOMIC DNA]</scope>
    <source>
        <strain evidence="5 6">ID143958</strain>
    </source>
</reference>
<dbReference type="EMBL" id="MVJN01000002">
    <property type="protein sequence ID" value="RAP37878.1"/>
    <property type="molecule type" value="Genomic_DNA"/>
</dbReference>
<dbReference type="AlphaFoldDB" id="A0A364LLX8"/>
<evidence type="ECO:0000313" key="6">
    <source>
        <dbReference type="Proteomes" id="UP000249458"/>
    </source>
</evidence>
<dbReference type="InterPro" id="IPR005320">
    <property type="entry name" value="Peptidase_S51"/>
</dbReference>
<dbReference type="SUPFAM" id="SSF52317">
    <property type="entry name" value="Class I glutamine amidotransferase-like"/>
    <property type="match status" value="1"/>
</dbReference>
<evidence type="ECO:0000313" key="5">
    <source>
        <dbReference type="EMBL" id="RAP37878.1"/>
    </source>
</evidence>
<dbReference type="Proteomes" id="UP000249458">
    <property type="component" value="Unassembled WGS sequence"/>
</dbReference>
<keyword evidence="4" id="KW-0720">Serine protease</keyword>
<evidence type="ECO:0000256" key="2">
    <source>
        <dbReference type="ARBA" id="ARBA00022670"/>
    </source>
</evidence>
<dbReference type="RefSeq" id="WP_301182683.1">
    <property type="nucleotide sequence ID" value="NZ_MVJN01000002.1"/>
</dbReference>
<evidence type="ECO:0008006" key="7">
    <source>
        <dbReference type="Google" id="ProtNLM"/>
    </source>
</evidence>
<dbReference type="CDD" id="cd03145">
    <property type="entry name" value="GAT1_cyanophycinase"/>
    <property type="match status" value="1"/>
</dbReference>
<comment type="similarity">
    <text evidence="1">Belongs to the peptidase S51 family.</text>
</comment>
<dbReference type="PANTHER" id="PTHR36175:SF1">
    <property type="entry name" value="CYANOPHYCINASE"/>
    <property type="match status" value="1"/>
</dbReference>
<keyword evidence="2" id="KW-0645">Protease</keyword>
<evidence type="ECO:0000256" key="1">
    <source>
        <dbReference type="ARBA" id="ARBA00006534"/>
    </source>
</evidence>
<evidence type="ECO:0000256" key="4">
    <source>
        <dbReference type="ARBA" id="ARBA00022825"/>
    </source>
</evidence>
<dbReference type="Gene3D" id="3.40.50.880">
    <property type="match status" value="1"/>
</dbReference>
<accession>A0A364LLX8</accession>
<protein>
    <recommendedName>
        <fullName evidence="7">Cyanophycinase</fullName>
    </recommendedName>
</protein>
<organism evidence="5 6">
    <name type="scientific">Legionella quinlivanii</name>
    <dbReference type="NCBI Taxonomy" id="45073"/>
    <lineage>
        <taxon>Bacteria</taxon>
        <taxon>Pseudomonadati</taxon>
        <taxon>Pseudomonadota</taxon>
        <taxon>Gammaproteobacteria</taxon>
        <taxon>Legionellales</taxon>
        <taxon>Legionellaceae</taxon>
        <taxon>Legionella</taxon>
    </lineage>
</organism>